<sequence>MSEGLSEIWRISPLTSVHATLVCCGHPRTVWKHGCFAVSEMLVRRRSEHNDGEIGSLEELSLAQERLGKIEHLQNWCSGLRILLLQDNLIPAIENVGRLKRLEYLNLALNCVERVDGLQGCESLCKLDLTLNFVGELSSVATLRHNLALRCLSVPSLHTASQFRIVDVITTTILEGYVVTPTWKAVTLIY</sequence>
<proteinExistence type="predicted"/>
<dbReference type="SUPFAM" id="SSF52058">
    <property type="entry name" value="L domain-like"/>
    <property type="match status" value="1"/>
</dbReference>
<accession>A0ABQ9H157</accession>
<name>A0ABQ9H157_9NEOP</name>
<keyword evidence="4" id="KW-1185">Reference proteome</keyword>
<reference evidence="3 4" key="1">
    <citation type="submission" date="2023-02" db="EMBL/GenBank/DDBJ databases">
        <title>LHISI_Scaffold_Assembly.</title>
        <authorList>
            <person name="Stuart O.P."/>
            <person name="Cleave R."/>
            <person name="Magrath M.J.L."/>
            <person name="Mikheyev A.S."/>
        </authorList>
    </citation>
    <scope>NUCLEOTIDE SEQUENCE [LARGE SCALE GENOMIC DNA]</scope>
    <source>
        <strain evidence="3">Daus_M_001</strain>
        <tissue evidence="3">Leg muscle</tissue>
    </source>
</reference>
<comment type="caution">
    <text evidence="3">The sequence shown here is derived from an EMBL/GenBank/DDBJ whole genome shotgun (WGS) entry which is preliminary data.</text>
</comment>
<dbReference type="PANTHER" id="PTHR18849:SF0">
    <property type="entry name" value="CILIA- AND FLAGELLA-ASSOCIATED PROTEIN 410-RELATED"/>
    <property type="match status" value="1"/>
</dbReference>
<organism evidence="3 4">
    <name type="scientific">Dryococelus australis</name>
    <dbReference type="NCBI Taxonomy" id="614101"/>
    <lineage>
        <taxon>Eukaryota</taxon>
        <taxon>Metazoa</taxon>
        <taxon>Ecdysozoa</taxon>
        <taxon>Arthropoda</taxon>
        <taxon>Hexapoda</taxon>
        <taxon>Insecta</taxon>
        <taxon>Pterygota</taxon>
        <taxon>Neoptera</taxon>
        <taxon>Polyneoptera</taxon>
        <taxon>Phasmatodea</taxon>
        <taxon>Verophasmatodea</taxon>
        <taxon>Anareolatae</taxon>
        <taxon>Phasmatidae</taxon>
        <taxon>Eurycanthinae</taxon>
        <taxon>Dryococelus</taxon>
    </lineage>
</organism>
<evidence type="ECO:0000313" key="3">
    <source>
        <dbReference type="EMBL" id="KAJ8878015.1"/>
    </source>
</evidence>
<protein>
    <submittedName>
        <fullName evidence="3">Uncharacterized protein</fullName>
    </submittedName>
</protein>
<dbReference type="PANTHER" id="PTHR18849">
    <property type="entry name" value="LEUCINE RICH REPEAT PROTEIN"/>
    <property type="match status" value="1"/>
</dbReference>
<evidence type="ECO:0000256" key="1">
    <source>
        <dbReference type="ARBA" id="ARBA00022614"/>
    </source>
</evidence>
<dbReference type="Proteomes" id="UP001159363">
    <property type="component" value="Chromosome 7"/>
</dbReference>
<keyword evidence="1" id="KW-0433">Leucine-rich repeat</keyword>
<evidence type="ECO:0000256" key="2">
    <source>
        <dbReference type="ARBA" id="ARBA00022737"/>
    </source>
</evidence>
<dbReference type="InterPro" id="IPR032675">
    <property type="entry name" value="LRR_dom_sf"/>
</dbReference>
<dbReference type="EMBL" id="JARBHB010000008">
    <property type="protein sequence ID" value="KAJ8878015.1"/>
    <property type="molecule type" value="Genomic_DNA"/>
</dbReference>
<evidence type="ECO:0000313" key="4">
    <source>
        <dbReference type="Proteomes" id="UP001159363"/>
    </source>
</evidence>
<gene>
    <name evidence="3" type="ORF">PR048_022478</name>
</gene>
<keyword evidence="2" id="KW-0677">Repeat</keyword>
<dbReference type="Gene3D" id="3.80.10.10">
    <property type="entry name" value="Ribonuclease Inhibitor"/>
    <property type="match status" value="1"/>
</dbReference>